<proteinExistence type="predicted"/>
<dbReference type="SUPFAM" id="SSF46785">
    <property type="entry name" value="Winged helix' DNA-binding domain"/>
    <property type="match status" value="1"/>
</dbReference>
<dbReference type="Proteomes" id="UP001210865">
    <property type="component" value="Chromosome"/>
</dbReference>
<dbReference type="SUPFAM" id="SSF53067">
    <property type="entry name" value="Actin-like ATPase domain"/>
    <property type="match status" value="1"/>
</dbReference>
<dbReference type="InterPro" id="IPR036390">
    <property type="entry name" value="WH_DNA-bd_sf"/>
</dbReference>
<accession>A0ABY7NKF8</accession>
<keyword evidence="3" id="KW-1185">Reference proteome</keyword>
<sequence>MKIDYRNNRAAGSNGAERGEERGARLATSLSGTNLARAGDYNQRIVLQAVRISEHITRAEIVEQTGLTVPTIANITKRLLDRGLILNAGKRVGGRGQPALRFAINPDGCFGIGVNIDRDHVSVVALDLAGNVRARETREIAFPMPDQVVAHVREVVDAILASGAIDADRVLGIGVALPDGLGSVALPHRPEGYELWNEVDVVALFAAVMPWPVYCDNDAAAAAIGEAQFGAGLLHSSFFYLLLTAGLGGGLVIDGGYYRGATGRSGEIGFLPSSGGHMLQDSVSLSALYAMLEADGLSIASPAELEQPTAPVATVIDRWIDRAATDLVAPLTAVNCLVNPEAVLIGGRLPADLIERLAVAVNERLAAEGAGLPSLAPVIRADLAADAPAVGAAILPFNDAVFPSDNILMKVGHD</sequence>
<dbReference type="InterPro" id="IPR043129">
    <property type="entry name" value="ATPase_NBD"/>
</dbReference>
<reference evidence="2 3" key="1">
    <citation type="submission" date="2022-12" db="EMBL/GenBank/DDBJ databases">
        <title>Sphingomonas abieness sp. nov., an endophytic bacterium isolated from Abies koreana.</title>
        <authorList>
            <person name="Jiang L."/>
            <person name="Lee J."/>
        </authorList>
    </citation>
    <scope>NUCLEOTIDE SEQUENCE [LARGE SCALE GENOMIC DNA]</scope>
    <source>
        <strain evidence="3">PAMB 00755</strain>
    </source>
</reference>
<feature type="region of interest" description="Disordered" evidence="1">
    <location>
        <begin position="1"/>
        <end position="24"/>
    </location>
</feature>
<evidence type="ECO:0000313" key="3">
    <source>
        <dbReference type="Proteomes" id="UP001210865"/>
    </source>
</evidence>
<dbReference type="PANTHER" id="PTHR18964:SF169">
    <property type="entry name" value="N-ACETYLMANNOSAMINE KINASE"/>
    <property type="match status" value="1"/>
</dbReference>
<dbReference type="Pfam" id="PF00480">
    <property type="entry name" value="ROK"/>
    <property type="match status" value="1"/>
</dbReference>
<gene>
    <name evidence="2" type="ORF">PBT88_13935</name>
</gene>
<name>A0ABY7NKF8_9SPHN</name>
<dbReference type="PANTHER" id="PTHR18964">
    <property type="entry name" value="ROK (REPRESSOR, ORF, KINASE) FAMILY"/>
    <property type="match status" value="1"/>
</dbReference>
<evidence type="ECO:0000256" key="1">
    <source>
        <dbReference type="SAM" id="MobiDB-lite"/>
    </source>
</evidence>
<dbReference type="EMBL" id="CP115174">
    <property type="protein sequence ID" value="WBO21285.1"/>
    <property type="molecule type" value="Genomic_DNA"/>
</dbReference>
<dbReference type="InterPro" id="IPR036388">
    <property type="entry name" value="WH-like_DNA-bd_sf"/>
</dbReference>
<dbReference type="Gene3D" id="3.30.420.40">
    <property type="match status" value="2"/>
</dbReference>
<dbReference type="Gene3D" id="1.10.10.10">
    <property type="entry name" value="Winged helix-like DNA-binding domain superfamily/Winged helix DNA-binding domain"/>
    <property type="match status" value="1"/>
</dbReference>
<dbReference type="RefSeq" id="WP_270075934.1">
    <property type="nucleotide sequence ID" value="NZ_CP115174.1"/>
</dbReference>
<protein>
    <submittedName>
        <fullName evidence="2">ROK family transcriptional regulator</fullName>
    </submittedName>
</protein>
<dbReference type="InterPro" id="IPR000600">
    <property type="entry name" value="ROK"/>
</dbReference>
<organism evidence="2 3">
    <name type="scientific">Sphingomonas abietis</name>
    <dbReference type="NCBI Taxonomy" id="3012344"/>
    <lineage>
        <taxon>Bacteria</taxon>
        <taxon>Pseudomonadati</taxon>
        <taxon>Pseudomonadota</taxon>
        <taxon>Alphaproteobacteria</taxon>
        <taxon>Sphingomonadales</taxon>
        <taxon>Sphingomonadaceae</taxon>
        <taxon>Sphingomonas</taxon>
    </lineage>
</organism>
<evidence type="ECO:0000313" key="2">
    <source>
        <dbReference type="EMBL" id="WBO21285.1"/>
    </source>
</evidence>